<feature type="compositionally biased region" description="Low complexity" evidence="1">
    <location>
        <begin position="373"/>
        <end position="384"/>
    </location>
</feature>
<organism evidence="2 3">
    <name type="scientific">Folsomia candida</name>
    <name type="common">Springtail</name>
    <dbReference type="NCBI Taxonomy" id="158441"/>
    <lineage>
        <taxon>Eukaryota</taxon>
        <taxon>Metazoa</taxon>
        <taxon>Ecdysozoa</taxon>
        <taxon>Arthropoda</taxon>
        <taxon>Hexapoda</taxon>
        <taxon>Collembola</taxon>
        <taxon>Entomobryomorpha</taxon>
        <taxon>Isotomoidea</taxon>
        <taxon>Isotomidae</taxon>
        <taxon>Proisotominae</taxon>
        <taxon>Folsomia</taxon>
    </lineage>
</organism>
<feature type="compositionally biased region" description="Low complexity" evidence="1">
    <location>
        <begin position="348"/>
        <end position="358"/>
    </location>
</feature>
<feature type="region of interest" description="Disordered" evidence="1">
    <location>
        <begin position="288"/>
        <end position="397"/>
    </location>
</feature>
<feature type="compositionally biased region" description="Low complexity" evidence="1">
    <location>
        <begin position="536"/>
        <end position="548"/>
    </location>
</feature>
<keyword evidence="3" id="KW-1185">Reference proteome</keyword>
<feature type="compositionally biased region" description="Polar residues" evidence="1">
    <location>
        <begin position="558"/>
        <end position="568"/>
    </location>
</feature>
<dbReference type="Proteomes" id="UP000198287">
    <property type="component" value="Unassembled WGS sequence"/>
</dbReference>
<accession>A0A226ENY1</accession>
<protein>
    <submittedName>
        <fullName evidence="2">Uncharacterized protein</fullName>
    </submittedName>
</protein>
<comment type="caution">
    <text evidence="2">The sequence shown here is derived from an EMBL/GenBank/DDBJ whole genome shotgun (WGS) entry which is preliminary data.</text>
</comment>
<proteinExistence type="predicted"/>
<feature type="compositionally biased region" description="Polar residues" evidence="1">
    <location>
        <begin position="289"/>
        <end position="299"/>
    </location>
</feature>
<name>A0A226ENY1_FOLCA</name>
<gene>
    <name evidence="2" type="ORF">Fcan01_04026</name>
</gene>
<dbReference type="AlphaFoldDB" id="A0A226ENY1"/>
<feature type="region of interest" description="Disordered" evidence="1">
    <location>
        <begin position="470"/>
        <end position="493"/>
    </location>
</feature>
<feature type="compositionally biased region" description="Basic residues" evidence="1">
    <location>
        <begin position="302"/>
        <end position="314"/>
    </location>
</feature>
<feature type="compositionally biased region" description="Low complexity" evidence="1">
    <location>
        <begin position="315"/>
        <end position="332"/>
    </location>
</feature>
<evidence type="ECO:0000313" key="3">
    <source>
        <dbReference type="Proteomes" id="UP000198287"/>
    </source>
</evidence>
<feature type="compositionally biased region" description="Acidic residues" evidence="1">
    <location>
        <begin position="336"/>
        <end position="345"/>
    </location>
</feature>
<dbReference type="EMBL" id="LNIX01000002">
    <property type="protein sequence ID" value="OXA58918.1"/>
    <property type="molecule type" value="Genomic_DNA"/>
</dbReference>
<evidence type="ECO:0000256" key="1">
    <source>
        <dbReference type="SAM" id="MobiDB-lite"/>
    </source>
</evidence>
<feature type="region of interest" description="Disordered" evidence="1">
    <location>
        <begin position="536"/>
        <end position="568"/>
    </location>
</feature>
<sequence length="597" mass="66556">MKSGFILLSRGRRVGVGGIIILRSCESDTIASESYCTRRRSTLTTTTTEPFISLEKKGFTHKEEKAKKNHYWRFGLTRKSEKGLRNVALSSRNFDGDAEAVGISGDISIVGWWEGEVYFLGFLIYLCYNTARKKANSPTDVENPSAGSTLSALRADGTVVTTTLARSSSIGNCCDHHPQNWRRPPPPPCRRNSNPPTSFDFAVPSCLYYDEITQRSSDLPQSALTAYRGQQLRQIKLEINELSRRLGIGQLYRERQLYLQSESRRRGSCRTTFDYSLIPQRDDVLLPITPNNDMTFTSSPRRERRRPRRARRRITLVQTTTTTTGGPTTMTRTAEDDIMNDDEEDRSSSNSSSSSSEDSSLDVTLSNSLPFAPNNSCSSPISSSGDHLPTNNSASSPATGLGLVQTFALGEQRSRCRNDQIFHQRQRRLRLIRMEIEDLRNLVMDRSISEHHAGGCSISSSDLEGLVFDQDTDEDDDQDHDHPGGGGGRAGGLNLNRSSFHYLDELPSYDESMIAQFDESPPPSYDQCTTTTTRLISSSTSSSFISSSNATHRPEVGQDQQQLQLPPRTNYSSRGVVMMYEEKDVNQGGTSQHEGCR</sequence>
<reference evidence="2 3" key="1">
    <citation type="submission" date="2015-12" db="EMBL/GenBank/DDBJ databases">
        <title>The genome of Folsomia candida.</title>
        <authorList>
            <person name="Faddeeva A."/>
            <person name="Derks M.F."/>
            <person name="Anvar Y."/>
            <person name="Smit S."/>
            <person name="Van Straalen N."/>
            <person name="Roelofs D."/>
        </authorList>
    </citation>
    <scope>NUCLEOTIDE SEQUENCE [LARGE SCALE GENOMIC DNA]</scope>
    <source>
        <strain evidence="2 3">VU population</strain>
        <tissue evidence="2">Whole body</tissue>
    </source>
</reference>
<evidence type="ECO:0000313" key="2">
    <source>
        <dbReference type="EMBL" id="OXA58918.1"/>
    </source>
</evidence>